<reference evidence="1 2" key="1">
    <citation type="journal article" date="2012" name="Genome Biol.">
        <title>Sequencing three crocodilian genomes to illuminate the evolution of archosaurs and amniotes.</title>
        <authorList>
            <person name="St John J.A."/>
            <person name="Braun E.L."/>
            <person name="Isberg S.R."/>
            <person name="Miles L.G."/>
            <person name="Chong A.Y."/>
            <person name="Gongora J."/>
            <person name="Dalzell P."/>
            <person name="Moran C."/>
            <person name="Bed'hom B."/>
            <person name="Abzhanov A."/>
            <person name="Burgess S.C."/>
            <person name="Cooksey A.M."/>
            <person name="Castoe T.A."/>
            <person name="Crawford N.G."/>
            <person name="Densmore L.D."/>
            <person name="Drew J.C."/>
            <person name="Edwards S.V."/>
            <person name="Faircloth B.C."/>
            <person name="Fujita M.K."/>
            <person name="Greenwold M.J."/>
            <person name="Hoffmann F.G."/>
            <person name="Howard J.M."/>
            <person name="Iguchi T."/>
            <person name="Janes D.E."/>
            <person name="Khan S.Y."/>
            <person name="Kohno S."/>
            <person name="de Koning A.J."/>
            <person name="Lance S.L."/>
            <person name="McCarthy F.M."/>
            <person name="McCormack J.E."/>
            <person name="Merchant M.E."/>
            <person name="Peterson D.G."/>
            <person name="Pollock D.D."/>
            <person name="Pourmand N."/>
            <person name="Raney B.J."/>
            <person name="Roessler K.A."/>
            <person name="Sanford J.R."/>
            <person name="Sawyer R.H."/>
            <person name="Schmidt C.J."/>
            <person name="Triplett E.W."/>
            <person name="Tuberville T.D."/>
            <person name="Venegas-Anaya M."/>
            <person name="Howard J.T."/>
            <person name="Jarvis E.D."/>
            <person name="Guillette L.J.Jr."/>
            <person name="Glenn T.C."/>
            <person name="Green R.E."/>
            <person name="Ray D.A."/>
        </authorList>
    </citation>
    <scope>NUCLEOTIDE SEQUENCE [LARGE SCALE GENOMIC DNA]</scope>
    <source>
        <strain evidence="1">KSC_2009_1</strain>
    </source>
</reference>
<proteinExistence type="predicted"/>
<accession>A0A151MCY4</accession>
<protein>
    <submittedName>
        <fullName evidence="1">Uncharacterized protein</fullName>
    </submittedName>
</protein>
<dbReference type="Proteomes" id="UP000050525">
    <property type="component" value="Unassembled WGS sequence"/>
</dbReference>
<sequence>MAESVQQVALFPSDKELVYTGNLIQIKCLATGRCGIQFAYSEWLRWNAIDNGSFGHLDQSGMSPALPVSEAFKTTHCMTSLGCIARLSLVLILGNVSSRNLVGYLIEVEGRNRYCSLPIA</sequence>
<gene>
    <name evidence="1" type="ORF">Y1Q_0002941</name>
</gene>
<name>A0A151MCY4_ALLMI</name>
<comment type="caution">
    <text evidence="1">The sequence shown here is derived from an EMBL/GenBank/DDBJ whole genome shotgun (WGS) entry which is preliminary data.</text>
</comment>
<evidence type="ECO:0000313" key="2">
    <source>
        <dbReference type="Proteomes" id="UP000050525"/>
    </source>
</evidence>
<dbReference type="AlphaFoldDB" id="A0A151MCY4"/>
<dbReference type="EMBL" id="AKHW03006231">
    <property type="protein sequence ID" value="KYO22349.1"/>
    <property type="molecule type" value="Genomic_DNA"/>
</dbReference>
<organism evidence="1 2">
    <name type="scientific">Alligator mississippiensis</name>
    <name type="common">American alligator</name>
    <dbReference type="NCBI Taxonomy" id="8496"/>
    <lineage>
        <taxon>Eukaryota</taxon>
        <taxon>Metazoa</taxon>
        <taxon>Chordata</taxon>
        <taxon>Craniata</taxon>
        <taxon>Vertebrata</taxon>
        <taxon>Euteleostomi</taxon>
        <taxon>Archelosauria</taxon>
        <taxon>Archosauria</taxon>
        <taxon>Crocodylia</taxon>
        <taxon>Alligatoridae</taxon>
        <taxon>Alligatorinae</taxon>
        <taxon>Alligator</taxon>
    </lineage>
</organism>
<evidence type="ECO:0000313" key="1">
    <source>
        <dbReference type="EMBL" id="KYO22349.1"/>
    </source>
</evidence>
<keyword evidence="2" id="KW-1185">Reference proteome</keyword>